<dbReference type="AlphaFoldDB" id="A0A2P2QKR9"/>
<evidence type="ECO:0000313" key="1">
    <source>
        <dbReference type="EMBL" id="MBX67563.1"/>
    </source>
</evidence>
<name>A0A2P2QKR9_RHIMU</name>
<protein>
    <submittedName>
        <fullName evidence="1">Uncharacterized protein</fullName>
    </submittedName>
</protein>
<sequence>MRMKNGLPSKSFAKELEAVKFSRMIGANKNQLQQQTTNQLLSHINQMTKAIL</sequence>
<organism evidence="1">
    <name type="scientific">Rhizophora mucronata</name>
    <name type="common">Asiatic mangrove</name>
    <dbReference type="NCBI Taxonomy" id="61149"/>
    <lineage>
        <taxon>Eukaryota</taxon>
        <taxon>Viridiplantae</taxon>
        <taxon>Streptophyta</taxon>
        <taxon>Embryophyta</taxon>
        <taxon>Tracheophyta</taxon>
        <taxon>Spermatophyta</taxon>
        <taxon>Magnoliopsida</taxon>
        <taxon>eudicotyledons</taxon>
        <taxon>Gunneridae</taxon>
        <taxon>Pentapetalae</taxon>
        <taxon>rosids</taxon>
        <taxon>fabids</taxon>
        <taxon>Malpighiales</taxon>
        <taxon>Rhizophoraceae</taxon>
        <taxon>Rhizophora</taxon>
    </lineage>
</organism>
<accession>A0A2P2QKR9</accession>
<proteinExistence type="predicted"/>
<reference evidence="1" key="1">
    <citation type="submission" date="2018-02" db="EMBL/GenBank/DDBJ databases">
        <title>Rhizophora mucronata_Transcriptome.</title>
        <authorList>
            <person name="Meera S.P."/>
            <person name="Sreeshan A."/>
            <person name="Augustine A."/>
        </authorList>
    </citation>
    <scope>NUCLEOTIDE SEQUENCE</scope>
    <source>
        <tissue evidence="1">Leaf</tissue>
    </source>
</reference>
<dbReference type="EMBL" id="GGEC01087079">
    <property type="protein sequence ID" value="MBX67563.1"/>
    <property type="molecule type" value="Transcribed_RNA"/>
</dbReference>